<dbReference type="PANTHER" id="PTHR11122:SF13">
    <property type="entry name" value="GLUCOSE-6-PHOSPHATE 1-EPIMERASE"/>
    <property type="match status" value="1"/>
</dbReference>
<evidence type="ECO:0000313" key="1">
    <source>
        <dbReference type="EMBL" id="MDM8271941.1"/>
    </source>
</evidence>
<proteinExistence type="predicted"/>
<comment type="caution">
    <text evidence="1">The sequence shown here is derived from an EMBL/GenBank/DDBJ whole genome shotgun (WGS) entry which is preliminary data.</text>
</comment>
<reference evidence="1 2" key="1">
    <citation type="submission" date="2023-06" db="EMBL/GenBank/DDBJ databases">
        <title>Identification and characterization of horizontal gene transfer across gut microbiota members of farm animals based on homology search.</title>
        <authorList>
            <person name="Schwarzerova J."/>
            <person name="Nykrynova M."/>
            <person name="Jureckova K."/>
            <person name="Cejkova D."/>
            <person name="Rychlik I."/>
        </authorList>
    </citation>
    <scope>NUCLEOTIDE SEQUENCE [LARGE SCALE GENOMIC DNA]</scope>
    <source>
        <strain evidence="1 2">153_Feed</strain>
    </source>
</reference>
<dbReference type="InterPro" id="IPR011013">
    <property type="entry name" value="Gal_mutarotase_sf_dom"/>
</dbReference>
<dbReference type="Pfam" id="PF01263">
    <property type="entry name" value="Aldose_epim"/>
    <property type="match status" value="1"/>
</dbReference>
<dbReference type="Proteomes" id="UP001529256">
    <property type="component" value="Unassembled WGS sequence"/>
</dbReference>
<dbReference type="PANTHER" id="PTHR11122">
    <property type="entry name" value="APOSPORY-ASSOCIATED PROTEIN C-RELATED"/>
    <property type="match status" value="1"/>
</dbReference>
<dbReference type="Gene3D" id="2.70.98.10">
    <property type="match status" value="1"/>
</dbReference>
<dbReference type="EMBL" id="JAUDEA010000026">
    <property type="protein sequence ID" value="MDM8271941.1"/>
    <property type="molecule type" value="Genomic_DNA"/>
</dbReference>
<dbReference type="InterPro" id="IPR008183">
    <property type="entry name" value="Aldose_1/G6P_1-epimerase"/>
</dbReference>
<reference evidence="2" key="2">
    <citation type="submission" date="2023-06" db="EMBL/GenBank/DDBJ databases">
        <title>Identification and characterization of horizontal gene transfer across gut microbiota members of farm animals based on homology search.</title>
        <authorList>
            <person name="Zeman M."/>
            <person name="Kubasova T."/>
            <person name="Jahodarova E."/>
            <person name="Nykrynova M."/>
            <person name="Rychlik I."/>
        </authorList>
    </citation>
    <scope>NUCLEOTIDE SEQUENCE [LARGE SCALE GENOMIC DNA]</scope>
    <source>
        <strain evidence="2">153_Feed</strain>
    </source>
</reference>
<name>A0ABT7V7E6_9ACTN</name>
<protein>
    <submittedName>
        <fullName evidence="1">Aldose 1-epimerase family protein</fullName>
    </submittedName>
</protein>
<dbReference type="SUPFAM" id="SSF74650">
    <property type="entry name" value="Galactose mutarotase-like"/>
    <property type="match status" value="1"/>
</dbReference>
<dbReference type="InterPro" id="IPR014718">
    <property type="entry name" value="GH-type_carb-bd"/>
</dbReference>
<accession>A0ABT7V7E6</accession>
<reference evidence="1 2" key="3">
    <citation type="submission" date="2023-06" db="EMBL/GenBank/DDBJ databases">
        <authorList>
            <person name="Zeman M."/>
            <person name="Kubasova T."/>
            <person name="Jahodarova E."/>
            <person name="Nykrynova M."/>
            <person name="Rychlik I."/>
        </authorList>
    </citation>
    <scope>NUCLEOTIDE SEQUENCE [LARGE SCALE GENOMIC DNA]</scope>
    <source>
        <strain evidence="1 2">153_Feed</strain>
    </source>
</reference>
<dbReference type="InterPro" id="IPR037481">
    <property type="entry name" value="LacX"/>
</dbReference>
<gene>
    <name evidence="1" type="ORF">QUW25_09715</name>
</gene>
<dbReference type="RefSeq" id="WP_289512016.1">
    <property type="nucleotide sequence ID" value="NZ_JAUDEA010000026.1"/>
</dbReference>
<dbReference type="CDD" id="cd09024">
    <property type="entry name" value="Aldose_epim_lacX"/>
    <property type="match status" value="1"/>
</dbReference>
<organism evidence="1 2">
    <name type="scientific">Thermophilibacter provencensis</name>
    <dbReference type="NCBI Taxonomy" id="1852386"/>
    <lineage>
        <taxon>Bacteria</taxon>
        <taxon>Bacillati</taxon>
        <taxon>Actinomycetota</taxon>
        <taxon>Coriobacteriia</taxon>
        <taxon>Coriobacteriales</taxon>
        <taxon>Atopobiaceae</taxon>
        <taxon>Thermophilibacter</taxon>
    </lineage>
</organism>
<keyword evidence="2" id="KW-1185">Reference proteome</keyword>
<evidence type="ECO:0000313" key="2">
    <source>
        <dbReference type="Proteomes" id="UP001529256"/>
    </source>
</evidence>
<sequence>MGTLTNISAGRLSAQIDATGAQLMSLKLGEGEYLWQGDERFWPRRAPVLFPIVGCLRNDFATSSQGEVHLKRHGVARLYDHAVVEQAPSSVTYELVSSDETRAAYPFDFKLNMSYSVDGERLTQTFSVTNTGEVDLPFTLGGHPAFNVPVPGEEGASFSDYALVFPERWTASVPTIDERGLHDFSTMHELFRDSDRLRLSHELIDRLLTVVFVDVPGRGVRLEGPSGHGVELSFDGFDYLGVWTASSEAPFVAIEPWVGCATAYDESDVFEEKRGTIVLAPGETCERSFSMRPF</sequence>